<evidence type="ECO:0000313" key="1">
    <source>
        <dbReference type="EMBL" id="QYC40056.1"/>
    </source>
</evidence>
<dbReference type="Proteomes" id="UP000824681">
    <property type="component" value="Chromosome"/>
</dbReference>
<accession>A0ABX8TX44</accession>
<protein>
    <submittedName>
        <fullName evidence="1">Uncharacterized protein</fullName>
    </submittedName>
</protein>
<evidence type="ECO:0000313" key="2">
    <source>
        <dbReference type="Proteomes" id="UP000824681"/>
    </source>
</evidence>
<dbReference type="RefSeq" id="WP_020546014.1">
    <property type="nucleotide sequence ID" value="NZ_CP068985.1"/>
</dbReference>
<gene>
    <name evidence="1" type="ORF">Nocox_12190</name>
</gene>
<dbReference type="EMBL" id="CP068985">
    <property type="protein sequence ID" value="QYC40056.1"/>
    <property type="molecule type" value="Genomic_DNA"/>
</dbReference>
<name>A0ABX8TX44_9ACTN</name>
<keyword evidence="2" id="KW-1185">Reference proteome</keyword>
<proteinExistence type="predicted"/>
<reference evidence="1 2" key="1">
    <citation type="journal article" date="2021" name="ACS Chem. Biol.">
        <title>Genomic-Led Discovery of a Novel Glycopeptide Antibiotic by Nonomuraea coxensis DSM 45129.</title>
        <authorList>
            <person name="Yushchuk O."/>
            <person name="Vior N.M."/>
            <person name="Andreo-Vidal A."/>
            <person name="Berini F."/>
            <person name="Ruckert C."/>
            <person name="Busche T."/>
            <person name="Binda E."/>
            <person name="Kalinowski J."/>
            <person name="Truman A.W."/>
            <person name="Marinelli F."/>
        </authorList>
    </citation>
    <scope>NUCLEOTIDE SEQUENCE [LARGE SCALE GENOMIC DNA]</scope>
    <source>
        <strain evidence="1 2">DSM 45129</strain>
    </source>
</reference>
<sequence length="88" mass="9627">MERPATDTGTRHVSCTPAPADQLFEITVLDLADGDGDGQGGWRTIGWGVDRRHADSIAESFVTRPLRPYAAARIRHNGHLVGEHRRPG</sequence>
<organism evidence="1 2">
    <name type="scientific">Nonomuraea coxensis DSM 45129</name>
    <dbReference type="NCBI Taxonomy" id="1122611"/>
    <lineage>
        <taxon>Bacteria</taxon>
        <taxon>Bacillati</taxon>
        <taxon>Actinomycetota</taxon>
        <taxon>Actinomycetes</taxon>
        <taxon>Streptosporangiales</taxon>
        <taxon>Streptosporangiaceae</taxon>
        <taxon>Nonomuraea</taxon>
    </lineage>
</organism>